<dbReference type="AlphaFoldDB" id="A0A5J5IIG1"/>
<evidence type="ECO:0000313" key="2">
    <source>
        <dbReference type="Proteomes" id="UP000326903"/>
    </source>
</evidence>
<name>A0A5J5IIG1_9BACT</name>
<dbReference type="EMBL" id="VYQF01000003">
    <property type="protein sequence ID" value="KAA9038527.1"/>
    <property type="molecule type" value="Genomic_DNA"/>
</dbReference>
<dbReference type="RefSeq" id="WP_150415247.1">
    <property type="nucleotide sequence ID" value="NZ_VYQF01000003.1"/>
</dbReference>
<reference evidence="1 2" key="1">
    <citation type="submission" date="2019-09" db="EMBL/GenBank/DDBJ databases">
        <title>Draft genome sequence of Ginsengibacter sp. BR5-29.</title>
        <authorList>
            <person name="Im W.-T."/>
        </authorList>
    </citation>
    <scope>NUCLEOTIDE SEQUENCE [LARGE SCALE GENOMIC DNA]</scope>
    <source>
        <strain evidence="1 2">BR5-29</strain>
    </source>
</reference>
<accession>A0A5J5IIG1</accession>
<gene>
    <name evidence="1" type="ORF">FW778_13275</name>
</gene>
<comment type="caution">
    <text evidence="1">The sequence shown here is derived from an EMBL/GenBank/DDBJ whole genome shotgun (WGS) entry which is preliminary data.</text>
</comment>
<proteinExistence type="predicted"/>
<evidence type="ECO:0000313" key="1">
    <source>
        <dbReference type="EMBL" id="KAA9038527.1"/>
    </source>
</evidence>
<dbReference type="Proteomes" id="UP000326903">
    <property type="component" value="Unassembled WGS sequence"/>
</dbReference>
<organism evidence="1 2">
    <name type="scientific">Ginsengibacter hankyongi</name>
    <dbReference type="NCBI Taxonomy" id="2607284"/>
    <lineage>
        <taxon>Bacteria</taxon>
        <taxon>Pseudomonadati</taxon>
        <taxon>Bacteroidota</taxon>
        <taxon>Chitinophagia</taxon>
        <taxon>Chitinophagales</taxon>
        <taxon>Chitinophagaceae</taxon>
        <taxon>Ginsengibacter</taxon>
    </lineage>
</organism>
<sequence>MSKQPMQNLKLSQLKFEIETCKRLLNFIADENVHLKNRLAEIVKDSFEIDMLGEMENYLSKFVAQDELINLLKNDIAKIEKRLWAETHGDGEIVKDIDPPLRLLQSNILKTEGLFLTLCFDFNNFLVAV</sequence>
<protein>
    <submittedName>
        <fullName evidence="1">Uncharacterized protein</fullName>
    </submittedName>
</protein>
<keyword evidence="2" id="KW-1185">Reference proteome</keyword>